<evidence type="ECO:0000256" key="1">
    <source>
        <dbReference type="SAM" id="Coils"/>
    </source>
</evidence>
<dbReference type="InterPro" id="IPR051839">
    <property type="entry name" value="RD_transcriptional_regulator"/>
</dbReference>
<evidence type="ECO:0000313" key="2">
    <source>
        <dbReference type="EMBL" id="MDV6376614.1"/>
    </source>
</evidence>
<evidence type="ECO:0000313" key="3">
    <source>
        <dbReference type="Proteomes" id="UP001276150"/>
    </source>
</evidence>
<name>A0ABU4DVY2_9DEIO</name>
<keyword evidence="1" id="KW-0175">Coiled coil</keyword>
<dbReference type="InterPro" id="IPR002514">
    <property type="entry name" value="Transposase_8"/>
</dbReference>
<accession>A0ABU4DVY2</accession>
<dbReference type="Proteomes" id="UP001276150">
    <property type="component" value="Unassembled WGS sequence"/>
</dbReference>
<feature type="coiled-coil region" evidence="1">
    <location>
        <begin position="67"/>
        <end position="94"/>
    </location>
</feature>
<protein>
    <submittedName>
        <fullName evidence="2">Transposase</fullName>
    </submittedName>
</protein>
<dbReference type="SUPFAM" id="SSF46689">
    <property type="entry name" value="Homeodomain-like"/>
    <property type="match status" value="1"/>
</dbReference>
<reference evidence="2 3" key="1">
    <citation type="submission" date="2022-11" db="EMBL/GenBank/DDBJ databases">
        <title>Deinococcus ZS9-10, Low Temperature and Draught-tolerating, UV-resistant Bacteria from Continental Antarctica.</title>
        <authorList>
            <person name="Cheng L."/>
        </authorList>
    </citation>
    <scope>NUCLEOTIDE SEQUENCE [LARGE SCALE GENOMIC DNA]</scope>
    <source>
        <strain evidence="2 3">ZS9-10</strain>
    </source>
</reference>
<proteinExistence type="predicted"/>
<dbReference type="PANTHER" id="PTHR33215">
    <property type="entry name" value="PROTEIN DISTAL ANTENNA"/>
    <property type="match status" value="1"/>
</dbReference>
<dbReference type="Gene3D" id="1.10.10.60">
    <property type="entry name" value="Homeodomain-like"/>
    <property type="match status" value="1"/>
</dbReference>
<dbReference type="InterPro" id="IPR009057">
    <property type="entry name" value="Homeodomain-like_sf"/>
</dbReference>
<keyword evidence="3" id="KW-1185">Reference proteome</keyword>
<gene>
    <name evidence="2" type="ORF">ORD21_18645</name>
</gene>
<dbReference type="Pfam" id="PF01527">
    <property type="entry name" value="HTH_Tnp_1"/>
    <property type="match status" value="1"/>
</dbReference>
<comment type="caution">
    <text evidence="2">The sequence shown here is derived from an EMBL/GenBank/DDBJ whole genome shotgun (WGS) entry which is preliminary data.</text>
</comment>
<dbReference type="PANTHER" id="PTHR33215:SF13">
    <property type="entry name" value="PROTEIN DISTAL ANTENNA"/>
    <property type="match status" value="1"/>
</dbReference>
<sequence>MSVPKQKFTAEFKHEAVRLVRTTGKSCAQIARDLGVPPHYVVRWKQQQDNQMAAGRPAFTGRGIPALSPQEARLKELERELEIARQERDILKKALACLGQHRRL</sequence>
<dbReference type="EMBL" id="JAPMIV010000081">
    <property type="protein sequence ID" value="MDV6376614.1"/>
    <property type="molecule type" value="Genomic_DNA"/>
</dbReference>
<organism evidence="2 3">
    <name type="scientific">Deinococcus arenicola</name>
    <dbReference type="NCBI Taxonomy" id="2994950"/>
    <lineage>
        <taxon>Bacteria</taxon>
        <taxon>Thermotogati</taxon>
        <taxon>Deinococcota</taxon>
        <taxon>Deinococci</taxon>
        <taxon>Deinococcales</taxon>
        <taxon>Deinococcaceae</taxon>
        <taxon>Deinococcus</taxon>
    </lineage>
</organism>